<dbReference type="Pfam" id="PF25893">
    <property type="entry name" value="HH_CzcB"/>
    <property type="match status" value="1"/>
</dbReference>
<reference evidence="4 5" key="1">
    <citation type="journal article" date="2023" name="ISME J.">
        <title>Cultivation and genomic characterization of novel and ubiquitous marine nitrite-oxidizing bacteria from the Nitrospirales.</title>
        <authorList>
            <person name="Mueller A.J."/>
            <person name="Daebeler A."/>
            <person name="Herbold C.W."/>
            <person name="Kirkegaard R.H."/>
            <person name="Daims H."/>
        </authorList>
    </citation>
    <scope>NUCLEOTIDE SEQUENCE [LARGE SCALE GENOMIC DNA]</scope>
    <source>
        <strain evidence="4 5">EB</strain>
    </source>
</reference>
<evidence type="ECO:0000313" key="4">
    <source>
        <dbReference type="EMBL" id="MDT7043695.1"/>
    </source>
</evidence>
<protein>
    <submittedName>
        <fullName evidence="4">Efflux RND transporter periplasmic adaptor subunit</fullName>
    </submittedName>
</protein>
<feature type="compositionally biased region" description="Basic and acidic residues" evidence="2">
    <location>
        <begin position="30"/>
        <end position="43"/>
    </location>
</feature>
<dbReference type="PROSITE" id="PS51257">
    <property type="entry name" value="PROKAR_LIPOPROTEIN"/>
    <property type="match status" value="1"/>
</dbReference>
<keyword evidence="5" id="KW-1185">Reference proteome</keyword>
<dbReference type="InterPro" id="IPR058648">
    <property type="entry name" value="HH_CzcB-like"/>
</dbReference>
<dbReference type="RefSeq" id="WP_313834258.1">
    <property type="nucleotide sequence ID" value="NZ_JAQOUE010000001.1"/>
</dbReference>
<evidence type="ECO:0000256" key="1">
    <source>
        <dbReference type="ARBA" id="ARBA00022448"/>
    </source>
</evidence>
<dbReference type="PANTHER" id="PTHR30097:SF15">
    <property type="entry name" value="CATION EFFLUX SYSTEM PROTEIN CUSB"/>
    <property type="match status" value="1"/>
</dbReference>
<dbReference type="InterPro" id="IPR051909">
    <property type="entry name" value="MFP_Cation_Efflux"/>
</dbReference>
<evidence type="ECO:0000256" key="2">
    <source>
        <dbReference type="SAM" id="MobiDB-lite"/>
    </source>
</evidence>
<sequence>MNRSMWKYVLILFVLSGVGCQESQTSSSTEGKDGKQEQGHESDEHGEEDQHEGEKHSDEITVAPEALEGQTFQTAVVEPRLVREGIQATANIKPNEYKLTHVSPRIEGKAVKVIAELGDLVKPGQTLAQLDSIELGSKKSAFRQARTTMLVNKANYEREKRLFDQQISSEKDYLDAQGAYQQ</sequence>
<feature type="non-terminal residue" evidence="4">
    <location>
        <position position="182"/>
    </location>
</feature>
<accession>A0ABU3KBA3</accession>
<proteinExistence type="predicted"/>
<evidence type="ECO:0000313" key="5">
    <source>
        <dbReference type="Proteomes" id="UP001250932"/>
    </source>
</evidence>
<dbReference type="SUPFAM" id="SSF111369">
    <property type="entry name" value="HlyD-like secretion proteins"/>
    <property type="match status" value="1"/>
</dbReference>
<dbReference type="EMBL" id="JAQOUE010000001">
    <property type="protein sequence ID" value="MDT7043695.1"/>
    <property type="molecule type" value="Genomic_DNA"/>
</dbReference>
<name>A0ABU3KBA3_9BACT</name>
<comment type="caution">
    <text evidence="4">The sequence shown here is derived from an EMBL/GenBank/DDBJ whole genome shotgun (WGS) entry which is preliminary data.</text>
</comment>
<dbReference type="Gene3D" id="1.10.287.470">
    <property type="entry name" value="Helix hairpin bin"/>
    <property type="match status" value="1"/>
</dbReference>
<organism evidence="4 5">
    <name type="scientific">Candidatus Nitronereus thalassa</name>
    <dbReference type="NCBI Taxonomy" id="3020898"/>
    <lineage>
        <taxon>Bacteria</taxon>
        <taxon>Pseudomonadati</taxon>
        <taxon>Nitrospirota</taxon>
        <taxon>Nitrospiria</taxon>
        <taxon>Nitrospirales</taxon>
        <taxon>Nitrospiraceae</taxon>
        <taxon>Candidatus Nitronereus</taxon>
    </lineage>
</organism>
<keyword evidence="1" id="KW-0813">Transport</keyword>
<feature type="domain" description="CzcB-like alpha-helical hairpin" evidence="3">
    <location>
        <begin position="139"/>
        <end position="182"/>
    </location>
</feature>
<evidence type="ECO:0000259" key="3">
    <source>
        <dbReference type="Pfam" id="PF25893"/>
    </source>
</evidence>
<dbReference type="PANTHER" id="PTHR30097">
    <property type="entry name" value="CATION EFFLUX SYSTEM PROTEIN CUSB"/>
    <property type="match status" value="1"/>
</dbReference>
<dbReference type="Proteomes" id="UP001250932">
    <property type="component" value="Unassembled WGS sequence"/>
</dbReference>
<dbReference type="Gene3D" id="2.40.50.100">
    <property type="match status" value="1"/>
</dbReference>
<gene>
    <name evidence="4" type="ORF">PPG34_15175</name>
</gene>
<feature type="region of interest" description="Disordered" evidence="2">
    <location>
        <begin position="22"/>
        <end position="66"/>
    </location>
</feature>